<reference evidence="1 2" key="1">
    <citation type="journal article" date="2011" name="Ann. Appl. Biol.">
        <title>Molecular characterisation of six badnavirus species associated with leaf streak disease of banana in East Africa.</title>
        <authorList>
            <person name="James A.P."/>
            <person name="Geijskes R.J."/>
            <person name="Dale J.L."/>
            <person name="Harding R.M."/>
        </authorList>
    </citation>
    <scope>NUCLEOTIDE SEQUENCE [LARGE SCALE GENOMIC DNA]</scope>
</reference>
<evidence type="ECO:0000313" key="1">
    <source>
        <dbReference type="EMBL" id="AEC49880.1"/>
    </source>
</evidence>
<dbReference type="Proteomes" id="UP000207641">
    <property type="component" value="Genome"/>
</dbReference>
<dbReference type="RefSeq" id="YP_004442829.1">
    <property type="nucleotide sequence ID" value="NC_015504.1"/>
</dbReference>
<protein>
    <submittedName>
        <fullName evidence="1">Virion associated protein</fullName>
    </submittedName>
</protein>
<dbReference type="EMBL" id="HQ593109">
    <property type="protein sequence ID" value="AEC49880.1"/>
    <property type="molecule type" value="Genomic_DNA"/>
</dbReference>
<keyword evidence="2" id="KW-1185">Reference proteome</keyword>
<name>F5AY23_9VIRU</name>
<proteinExistence type="predicted"/>
<dbReference type="GeneID" id="10581138"/>
<evidence type="ECO:0000313" key="2">
    <source>
        <dbReference type="Proteomes" id="UP000207641"/>
    </source>
</evidence>
<dbReference type="KEGG" id="vg:10581138"/>
<accession>F5AY23</accession>
<dbReference type="OrthoDB" id="27591at10239"/>
<organism evidence="1 2">
    <name type="scientific">Banana streak UL virus</name>
    <dbReference type="NCBI Taxonomy" id="1016856"/>
    <lineage>
        <taxon>Viruses</taxon>
        <taxon>Riboviria</taxon>
        <taxon>Pararnavirae</taxon>
        <taxon>Artverviricota</taxon>
        <taxon>Revtraviricetes</taxon>
        <taxon>Ortervirales</taxon>
        <taxon>Caulimoviridae</taxon>
        <taxon>Badnavirus</taxon>
        <taxon>Badnavirus etavirgamusae</taxon>
    </lineage>
</organism>
<sequence length="112" mass="12295">MSISNTDYTSALEKTKNIFGNTSVGFVGENPSQTSTAKQLNTLIQLVIQVHTKLGVIEDEVKRLKERLPTTGTSTGGKDYLADLDDITKRLSNLKVTKEPVVQGTLKVLKKF</sequence>